<comment type="caution">
    <text evidence="2">The sequence shown here is derived from an EMBL/GenBank/DDBJ whole genome shotgun (WGS) entry which is preliminary data.</text>
</comment>
<feature type="signal peptide" evidence="1">
    <location>
        <begin position="1"/>
        <end position="24"/>
    </location>
</feature>
<dbReference type="PATRIC" id="fig|1408103.3.peg.5439"/>
<dbReference type="PROSITE" id="PS51257">
    <property type="entry name" value="PROKAR_LIPOPROTEIN"/>
    <property type="match status" value="1"/>
</dbReference>
<name>A0A0M2SHW4_9BACI</name>
<dbReference type="Pfam" id="PF13798">
    <property type="entry name" value="PCYCGC"/>
    <property type="match status" value="1"/>
</dbReference>
<dbReference type="Proteomes" id="UP000034166">
    <property type="component" value="Unassembled WGS sequence"/>
</dbReference>
<organism evidence="2 3">
    <name type="scientific">Mesobacillus campisalis</name>
    <dbReference type="NCBI Taxonomy" id="1408103"/>
    <lineage>
        <taxon>Bacteria</taxon>
        <taxon>Bacillati</taxon>
        <taxon>Bacillota</taxon>
        <taxon>Bacilli</taxon>
        <taxon>Bacillales</taxon>
        <taxon>Bacillaceae</taxon>
        <taxon>Mesobacillus</taxon>
    </lineage>
</organism>
<dbReference type="EMBL" id="LAYY01000101">
    <property type="protein sequence ID" value="KKK33221.1"/>
    <property type="molecule type" value="Genomic_DNA"/>
</dbReference>
<keyword evidence="1" id="KW-0732">Signal</keyword>
<protein>
    <recommendedName>
        <fullName evidence="4">Lipoprotein</fullName>
    </recommendedName>
</protein>
<keyword evidence="3" id="KW-1185">Reference proteome</keyword>
<accession>A0A0M2SHW4</accession>
<proteinExistence type="predicted"/>
<evidence type="ECO:0008006" key="4">
    <source>
        <dbReference type="Google" id="ProtNLM"/>
    </source>
</evidence>
<sequence>MKRLSALIVTGLLTIGLASGCSSGAETQELVLETKHAAMPDYVLNSSPIVQETYLMAANYPEVLASVPCYCNCNASAGHMNNLDCFVKDMGPDHAVNEWDPHGIA</sequence>
<evidence type="ECO:0000313" key="3">
    <source>
        <dbReference type="Proteomes" id="UP000034166"/>
    </source>
</evidence>
<dbReference type="OrthoDB" id="2654667at2"/>
<dbReference type="AlphaFoldDB" id="A0A0M2SHW4"/>
<evidence type="ECO:0000256" key="1">
    <source>
        <dbReference type="SAM" id="SignalP"/>
    </source>
</evidence>
<feature type="chain" id="PRO_5005641740" description="Lipoprotein" evidence="1">
    <location>
        <begin position="25"/>
        <end position="105"/>
    </location>
</feature>
<dbReference type="InterPro" id="IPR025673">
    <property type="entry name" value="PCYCGC"/>
</dbReference>
<reference evidence="2 3" key="1">
    <citation type="submission" date="2015-04" db="EMBL/GenBank/DDBJ databases">
        <title>Taxonomic description and genome sequence of Bacillus campisalis sp. nov., a novel member of the genus Bacillus isolated from solar saltern.</title>
        <authorList>
            <person name="Mathan Kumar R."/>
            <person name="Kaur G."/>
            <person name="Kumar A."/>
            <person name="Singh N.K."/>
            <person name="Kaur N."/>
            <person name="Kumar N."/>
            <person name="Mayilraj S."/>
        </authorList>
    </citation>
    <scope>NUCLEOTIDE SEQUENCE [LARGE SCALE GENOMIC DNA]</scope>
    <source>
        <strain evidence="2 3">SA2-6</strain>
    </source>
</reference>
<gene>
    <name evidence="2" type="ORF">WQ57_25195</name>
</gene>
<evidence type="ECO:0000313" key="2">
    <source>
        <dbReference type="EMBL" id="KKK33221.1"/>
    </source>
</evidence>